<evidence type="ECO:0000313" key="1">
    <source>
        <dbReference type="EMBL" id="KAJ7985812.1"/>
    </source>
</evidence>
<comment type="caution">
    <text evidence="1">The sequence shown here is derived from an EMBL/GenBank/DDBJ whole genome shotgun (WGS) entry which is preliminary data.</text>
</comment>
<gene>
    <name evidence="1" type="ORF">DPEC_G00344350</name>
</gene>
<protein>
    <submittedName>
        <fullName evidence="1">Uncharacterized protein</fullName>
    </submittedName>
</protein>
<dbReference type="Proteomes" id="UP001157502">
    <property type="component" value="Chromosome 35"/>
</dbReference>
<organism evidence="1 2">
    <name type="scientific">Dallia pectoralis</name>
    <name type="common">Alaska blackfish</name>
    <dbReference type="NCBI Taxonomy" id="75939"/>
    <lineage>
        <taxon>Eukaryota</taxon>
        <taxon>Metazoa</taxon>
        <taxon>Chordata</taxon>
        <taxon>Craniata</taxon>
        <taxon>Vertebrata</taxon>
        <taxon>Euteleostomi</taxon>
        <taxon>Actinopterygii</taxon>
        <taxon>Neopterygii</taxon>
        <taxon>Teleostei</taxon>
        <taxon>Protacanthopterygii</taxon>
        <taxon>Esociformes</taxon>
        <taxon>Umbridae</taxon>
        <taxon>Dallia</taxon>
    </lineage>
</organism>
<reference evidence="1" key="1">
    <citation type="submission" date="2021-05" db="EMBL/GenBank/DDBJ databases">
        <authorList>
            <person name="Pan Q."/>
            <person name="Jouanno E."/>
            <person name="Zahm M."/>
            <person name="Klopp C."/>
            <person name="Cabau C."/>
            <person name="Louis A."/>
            <person name="Berthelot C."/>
            <person name="Parey E."/>
            <person name="Roest Crollius H."/>
            <person name="Montfort J."/>
            <person name="Robinson-Rechavi M."/>
            <person name="Bouchez O."/>
            <person name="Lampietro C."/>
            <person name="Lopez Roques C."/>
            <person name="Donnadieu C."/>
            <person name="Postlethwait J."/>
            <person name="Bobe J."/>
            <person name="Dillon D."/>
            <person name="Chandos A."/>
            <person name="von Hippel F."/>
            <person name="Guiguen Y."/>
        </authorList>
    </citation>
    <scope>NUCLEOTIDE SEQUENCE</scope>
    <source>
        <strain evidence="1">YG-Jan2019</strain>
    </source>
</reference>
<proteinExistence type="predicted"/>
<keyword evidence="2" id="KW-1185">Reference proteome</keyword>
<accession>A0ACC2F382</accession>
<dbReference type="EMBL" id="CM055762">
    <property type="protein sequence ID" value="KAJ7985812.1"/>
    <property type="molecule type" value="Genomic_DNA"/>
</dbReference>
<evidence type="ECO:0000313" key="2">
    <source>
        <dbReference type="Proteomes" id="UP001157502"/>
    </source>
</evidence>
<sequence>MKTCNFLIIFLCILLSLDATDSAVYCENALKDCLESSTGESWTRCYENKLTTCIPKARKSTPNFHRKNVNSSTQANEAMRSGHAVQIPANALQRSKRNDSDSADYVLITMVLLNSSLFKLVPDQDSRSEKVMNQTVLVVTVGDRAVSNLDQPVRIAFKNNTIANGTCVFWEESEENIGMGKWSPEGCGTSLNWSHIVCSCNHLSFFAVLVNPKVPIGKVNAAYLSGISYVGSAVSVAFTTVTLVMYTCFRKGHSEHSTMIHVQLTAALLFLHISYLLSEWWVWYKGDRLEGRVCLAIGLTLHWALLSAFTWSAIEGFHLYVLLVRIFNIYVRKYLLKLSLVGWGIPTATVVVCGLAGTYGRHSLYVTGHANVSSTDICWISSPKVMVSYVTVTGYLGLVILFNTAMLVVVMMKLLSQKAKRALYQERSRIWKDCVTVLGLSCVLGIPWGLAFCTYGPLSIIGLYLFSIFNSFQGVFMFVWFLALLRKGSTQERSCSGKETSSQKMLETSLNS</sequence>
<name>A0ACC2F382_DALPE</name>